<dbReference type="Proteomes" id="UP000012062">
    <property type="component" value="Unassembled WGS sequence"/>
</dbReference>
<dbReference type="STRING" id="1297569.MESS2_730182"/>
<dbReference type="AlphaFoldDB" id="M5F8Q8"/>
<proteinExistence type="predicted"/>
<reference evidence="1 2" key="1">
    <citation type="submission" date="2013-02" db="EMBL/GenBank/DDBJ databases">
        <authorList>
            <person name="Genoscope - CEA"/>
        </authorList>
    </citation>
    <scope>NUCLEOTIDE SEQUENCE [LARGE SCALE GENOMIC DNA]</scope>
    <source>
        <strain evidence="1 2">STM 2683</strain>
    </source>
</reference>
<evidence type="ECO:0000313" key="2">
    <source>
        <dbReference type="Proteomes" id="UP000012062"/>
    </source>
</evidence>
<keyword evidence="2" id="KW-1185">Reference proteome</keyword>
<dbReference type="eggNOG" id="ENOG5031BTJ">
    <property type="taxonomic scope" value="Bacteria"/>
</dbReference>
<gene>
    <name evidence="1" type="ORF">MESS2_730182</name>
</gene>
<organism evidence="1 2">
    <name type="scientific">Mesorhizobium metallidurans STM 2683</name>
    <dbReference type="NCBI Taxonomy" id="1297569"/>
    <lineage>
        <taxon>Bacteria</taxon>
        <taxon>Pseudomonadati</taxon>
        <taxon>Pseudomonadota</taxon>
        <taxon>Alphaproteobacteria</taxon>
        <taxon>Hyphomicrobiales</taxon>
        <taxon>Phyllobacteriaceae</taxon>
        <taxon>Mesorhizobium</taxon>
    </lineage>
</organism>
<dbReference type="OrthoDB" id="8388069at2"/>
<name>M5F8Q8_9HYPH</name>
<dbReference type="EMBL" id="CAUM01000143">
    <property type="protein sequence ID" value="CCV08286.1"/>
    <property type="molecule type" value="Genomic_DNA"/>
</dbReference>
<comment type="caution">
    <text evidence="1">The sequence shown here is derived from an EMBL/GenBank/DDBJ whole genome shotgun (WGS) entry which is preliminary data.</text>
</comment>
<dbReference type="InterPro" id="IPR010385">
    <property type="entry name" value="DUF982"/>
</dbReference>
<dbReference type="Gene3D" id="6.10.250.730">
    <property type="match status" value="1"/>
</dbReference>
<sequence>MNDKTFDNPVFVKDGQFIALEIACVADALDFLDEWPRNRRGPIYDTAKRACHRAHDGLVPVSVARDAFAGFARSVNILEDVSGVLPWMTAPNTGRGGIPV</sequence>
<dbReference type="RefSeq" id="WP_008877162.1">
    <property type="nucleotide sequence ID" value="NZ_CAUM01000143.1"/>
</dbReference>
<dbReference type="Pfam" id="PF06169">
    <property type="entry name" value="DUF982"/>
    <property type="match status" value="1"/>
</dbReference>
<accession>M5F8Q8</accession>
<evidence type="ECO:0000313" key="1">
    <source>
        <dbReference type="EMBL" id="CCV08286.1"/>
    </source>
</evidence>
<evidence type="ECO:0008006" key="3">
    <source>
        <dbReference type="Google" id="ProtNLM"/>
    </source>
</evidence>
<protein>
    <recommendedName>
        <fullName evidence="3">DUF982 domain-containing protein</fullName>
    </recommendedName>
</protein>